<accession>A0A367FT69</accession>
<sequence length="333" mass="34092">MAASVGAGWAGVAGYDWGDLDLIRARLNAGADPNSGVHHLGALGGRPLHFAAEWGSPEVVAELAGRVDDVDAEYDDRTALWSAVFADRADNARALAAAGADPWRPMMAGWSPGRLALAGPTPGLFPVPPGEPGLSEAEAAASAEARRLVAALGGLDDEGLGLACVAGVTAAKTVRRLDATPADEADVEALIEDPWSAMDDTEDGTGGSLMIVGVTDVPGGCVITQPWGYMPSTPGVTKRVSIGTVCYSMFANPKSGNQGAVARDGVVVDSDTHPGGGDAGGHLTAEEILAAYLYRGHAVAYCCAAAGLRPSDASPVAGPPGRWVRLPRRDYWS</sequence>
<comment type="caution">
    <text evidence="1">The sequence shown here is derived from an EMBL/GenBank/DDBJ whole genome shotgun (WGS) entry which is preliminary data.</text>
</comment>
<name>A0A367FT69_9ACTN</name>
<dbReference type="EMBL" id="QOIL01000001">
    <property type="protein sequence ID" value="RCG32900.1"/>
    <property type="molecule type" value="Genomic_DNA"/>
</dbReference>
<gene>
    <name evidence="1" type="ORF">DQ384_00065</name>
</gene>
<dbReference type="InterPro" id="IPR002110">
    <property type="entry name" value="Ankyrin_rpt"/>
</dbReference>
<dbReference type="Proteomes" id="UP000253094">
    <property type="component" value="Unassembled WGS sequence"/>
</dbReference>
<protein>
    <submittedName>
        <fullName evidence="1">Ankyrin repeat domain-containing protein</fullName>
    </submittedName>
</protein>
<dbReference type="RefSeq" id="WP_114026565.1">
    <property type="nucleotide sequence ID" value="NZ_QOIL01000001.1"/>
</dbReference>
<proteinExistence type="predicted"/>
<organism evidence="1 2">
    <name type="scientific">Sphaerisporangium album</name>
    <dbReference type="NCBI Taxonomy" id="509200"/>
    <lineage>
        <taxon>Bacteria</taxon>
        <taxon>Bacillati</taxon>
        <taxon>Actinomycetota</taxon>
        <taxon>Actinomycetes</taxon>
        <taxon>Streptosporangiales</taxon>
        <taxon>Streptosporangiaceae</taxon>
        <taxon>Sphaerisporangium</taxon>
    </lineage>
</organism>
<dbReference type="OrthoDB" id="3283992at2"/>
<dbReference type="Pfam" id="PF12796">
    <property type="entry name" value="Ank_2"/>
    <property type="match status" value="1"/>
</dbReference>
<dbReference type="InterPro" id="IPR036770">
    <property type="entry name" value="Ankyrin_rpt-contain_sf"/>
</dbReference>
<keyword evidence="2" id="KW-1185">Reference proteome</keyword>
<dbReference type="Pfam" id="PF20062">
    <property type="entry name" value="DUF6461"/>
    <property type="match status" value="1"/>
</dbReference>
<reference evidence="1 2" key="1">
    <citation type="submission" date="2018-06" db="EMBL/GenBank/DDBJ databases">
        <title>Sphaerisporangium craniellae sp. nov., isolated from a marine sponge in the South China Sea.</title>
        <authorList>
            <person name="Li L."/>
        </authorList>
    </citation>
    <scope>NUCLEOTIDE SEQUENCE [LARGE SCALE GENOMIC DNA]</scope>
    <source>
        <strain evidence="1 2">CCTCC AA 208026</strain>
    </source>
</reference>
<dbReference type="AlphaFoldDB" id="A0A367FT69"/>
<dbReference type="InterPro" id="IPR045592">
    <property type="entry name" value="DUF6461"/>
</dbReference>
<dbReference type="Gene3D" id="1.25.40.20">
    <property type="entry name" value="Ankyrin repeat-containing domain"/>
    <property type="match status" value="1"/>
</dbReference>
<evidence type="ECO:0000313" key="1">
    <source>
        <dbReference type="EMBL" id="RCG32900.1"/>
    </source>
</evidence>
<dbReference type="SUPFAM" id="SSF48403">
    <property type="entry name" value="Ankyrin repeat"/>
    <property type="match status" value="1"/>
</dbReference>
<evidence type="ECO:0000313" key="2">
    <source>
        <dbReference type="Proteomes" id="UP000253094"/>
    </source>
</evidence>